<evidence type="ECO:0000313" key="1">
    <source>
        <dbReference type="EMBL" id="GAI44898.1"/>
    </source>
</evidence>
<dbReference type="AlphaFoldDB" id="X1NMQ6"/>
<proteinExistence type="predicted"/>
<reference evidence="1" key="1">
    <citation type="journal article" date="2014" name="Front. Microbiol.">
        <title>High frequency of phylogenetically diverse reductive dehalogenase-homologous genes in deep subseafloor sedimentary metagenomes.</title>
        <authorList>
            <person name="Kawai M."/>
            <person name="Futagami T."/>
            <person name="Toyoda A."/>
            <person name="Takaki Y."/>
            <person name="Nishi S."/>
            <person name="Hori S."/>
            <person name="Arai W."/>
            <person name="Tsubouchi T."/>
            <person name="Morono Y."/>
            <person name="Uchiyama I."/>
            <person name="Ito T."/>
            <person name="Fujiyama A."/>
            <person name="Inagaki F."/>
            <person name="Takami H."/>
        </authorList>
    </citation>
    <scope>NUCLEOTIDE SEQUENCE</scope>
    <source>
        <strain evidence="1">Expedition CK06-06</strain>
    </source>
</reference>
<accession>X1NMQ6</accession>
<name>X1NMQ6_9ZZZZ</name>
<sequence length="60" mass="6824">MFGYFYKGLQLMGITQSWSEKALEDGKVTLKEATELATRFCEVLGIPLEIEIPKGKKKEE</sequence>
<gene>
    <name evidence="1" type="ORF">S06H3_39510</name>
</gene>
<comment type="caution">
    <text evidence="1">The sequence shown here is derived from an EMBL/GenBank/DDBJ whole genome shotgun (WGS) entry which is preliminary data.</text>
</comment>
<protein>
    <submittedName>
        <fullName evidence="1">Uncharacterized protein</fullName>
    </submittedName>
</protein>
<organism evidence="1">
    <name type="scientific">marine sediment metagenome</name>
    <dbReference type="NCBI Taxonomy" id="412755"/>
    <lineage>
        <taxon>unclassified sequences</taxon>
        <taxon>metagenomes</taxon>
        <taxon>ecological metagenomes</taxon>
    </lineage>
</organism>
<dbReference type="EMBL" id="BARV01024176">
    <property type="protein sequence ID" value="GAI44898.1"/>
    <property type="molecule type" value="Genomic_DNA"/>
</dbReference>